<keyword evidence="3" id="KW-1185">Reference proteome</keyword>
<evidence type="ECO:0000313" key="3">
    <source>
        <dbReference type="Proteomes" id="UP000295807"/>
    </source>
</evidence>
<dbReference type="SUPFAM" id="SSF63829">
    <property type="entry name" value="Calcium-dependent phosphotriesterase"/>
    <property type="match status" value="1"/>
</dbReference>
<dbReference type="AlphaFoldDB" id="A0A4R3KUW3"/>
<dbReference type="InterPro" id="IPR027372">
    <property type="entry name" value="Phytase-like_dom"/>
</dbReference>
<dbReference type="Proteomes" id="UP000295807">
    <property type="component" value="Unassembled WGS sequence"/>
</dbReference>
<dbReference type="EMBL" id="SMAD01000003">
    <property type="protein sequence ID" value="TCS88159.1"/>
    <property type="molecule type" value="Genomic_DNA"/>
</dbReference>
<gene>
    <name evidence="2" type="ORF">EDD80_10320</name>
</gene>
<proteinExistence type="predicted"/>
<evidence type="ECO:0000313" key="2">
    <source>
        <dbReference type="EMBL" id="TCS88159.1"/>
    </source>
</evidence>
<dbReference type="Pfam" id="PF13449">
    <property type="entry name" value="Phytase-like"/>
    <property type="match status" value="1"/>
</dbReference>
<feature type="domain" description="Phytase-like" evidence="1">
    <location>
        <begin position="74"/>
        <end position="417"/>
    </location>
</feature>
<sequence>MSGANSNNLHTSDMRAVRRKINLLLFVILLCQACQEGTELPPLEPQYPYPEEFVSLSGQEVIARNRKGTGVFNGGFGSSIVAVPGEEGAFYLLTDRGPVVDAANPDEKVFIAKRFNPHIAKYKLAGDSMRMSLRISLNMPAGEASGIPNPPVNDVPGLGATGEIALDTLGRVIEPDPNGIDPEGLAVARDGTFWVSEEYGPSLLHFSGGGQLLEKLTPFEADSDAILLPRVFARRQAGRGLEGLTFTTDGKRLAAIMQAPLNNPNAAAGAGSQNTRILLIDPETGESVQYIYPMLNDGTLVCDIRAISNTSFLVLERDDKLPGDPADPARYKHIYLVDISEASDISDPENGEAGKLVNGKTMEELSEAELASAGIKTVSKELLVDLLKEFPDYPHDKPEGLALISSRKIAVINDDDYGIRSQAPADGSYVPKILPLSETIDRTMIYFIELPSPILP</sequence>
<protein>
    <submittedName>
        <fullName evidence="2">Phytase-like protein with esterase activity</fullName>
    </submittedName>
</protein>
<comment type="caution">
    <text evidence="2">The sequence shown here is derived from an EMBL/GenBank/DDBJ whole genome shotgun (WGS) entry which is preliminary data.</text>
</comment>
<dbReference type="PANTHER" id="PTHR37957">
    <property type="entry name" value="BLR7070 PROTEIN"/>
    <property type="match status" value="1"/>
</dbReference>
<accession>A0A4R3KUW3</accession>
<name>A0A4R3KUW3_9SPHI</name>
<organism evidence="2 3">
    <name type="scientific">Anseongella ginsenosidimutans</name>
    <dbReference type="NCBI Taxonomy" id="496056"/>
    <lineage>
        <taxon>Bacteria</taxon>
        <taxon>Pseudomonadati</taxon>
        <taxon>Bacteroidota</taxon>
        <taxon>Sphingobacteriia</taxon>
        <taxon>Sphingobacteriales</taxon>
        <taxon>Sphingobacteriaceae</taxon>
        <taxon>Anseongella</taxon>
    </lineage>
</organism>
<reference evidence="2 3" key="1">
    <citation type="submission" date="2019-03" db="EMBL/GenBank/DDBJ databases">
        <title>Genomic Encyclopedia of Type Strains, Phase IV (KMG-IV): sequencing the most valuable type-strain genomes for metagenomic binning, comparative biology and taxonomic classification.</title>
        <authorList>
            <person name="Goeker M."/>
        </authorList>
    </citation>
    <scope>NUCLEOTIDE SEQUENCE [LARGE SCALE GENOMIC DNA]</scope>
    <source>
        <strain evidence="2 3">DSM 21100</strain>
    </source>
</reference>
<dbReference type="PANTHER" id="PTHR37957:SF1">
    <property type="entry name" value="PHYTASE-LIKE DOMAIN-CONTAINING PROTEIN"/>
    <property type="match status" value="1"/>
</dbReference>
<evidence type="ECO:0000259" key="1">
    <source>
        <dbReference type="Pfam" id="PF13449"/>
    </source>
</evidence>